<dbReference type="AlphaFoldDB" id="A0A0L0DN80"/>
<sequence length="300" mass="31168">MMNITLSLALLCTLLVASAHGSVIYTAYRNATGQVTLGSLEPTTGKVTPACDIPQPKGPYVYPGAYTTEMAYPTDADELALVTITPSGGCIGASTVPFSPPDASVVLVAEPDNGAGRGSYLAINGSMVTFGSIDINAATLSPSGSMAVFSDAEIVSSTWDSVNNIFVLTDGVNMYRGSYPARIYPMPEGMTVTALAFNWRNNGYYGIILPATDADIAYIAQLKLSSPVKVTKVIELPGFGFGTECASAATYDIPSGTMFSACTTPGSGNMLIEASLSSSTFTALPMPADAPLPLFMIAVR</sequence>
<keyword evidence="1" id="KW-0732">Signal</keyword>
<gene>
    <name evidence="2" type="ORF">AMSG_01190</name>
</gene>
<protein>
    <submittedName>
        <fullName evidence="2">Uncharacterized protein</fullName>
    </submittedName>
</protein>
<evidence type="ECO:0000313" key="2">
    <source>
        <dbReference type="EMBL" id="KNC53476.1"/>
    </source>
</evidence>
<evidence type="ECO:0000256" key="1">
    <source>
        <dbReference type="SAM" id="SignalP"/>
    </source>
</evidence>
<dbReference type="GeneID" id="25560950"/>
<keyword evidence="3" id="KW-1185">Reference proteome</keyword>
<accession>A0A0L0DN80</accession>
<dbReference type="EMBL" id="GL349437">
    <property type="protein sequence ID" value="KNC53476.1"/>
    <property type="molecule type" value="Genomic_DNA"/>
</dbReference>
<reference evidence="2 3" key="1">
    <citation type="submission" date="2010-05" db="EMBL/GenBank/DDBJ databases">
        <title>The Genome Sequence of Thecamonas trahens ATCC 50062.</title>
        <authorList>
            <consortium name="The Broad Institute Genome Sequencing Platform"/>
            <person name="Russ C."/>
            <person name="Cuomo C."/>
            <person name="Shea T."/>
            <person name="Young S.K."/>
            <person name="Zeng Q."/>
            <person name="Koehrsen M."/>
            <person name="Haas B."/>
            <person name="Borodovsky M."/>
            <person name="Guigo R."/>
            <person name="Alvarado L."/>
            <person name="Berlin A."/>
            <person name="Bochicchio J."/>
            <person name="Borenstein D."/>
            <person name="Chapman S."/>
            <person name="Chen Z."/>
            <person name="Freedman E."/>
            <person name="Gellesch M."/>
            <person name="Goldberg J."/>
            <person name="Griggs A."/>
            <person name="Gujja S."/>
            <person name="Heilman E."/>
            <person name="Heiman D."/>
            <person name="Hepburn T."/>
            <person name="Howarth C."/>
            <person name="Jen D."/>
            <person name="Larson L."/>
            <person name="Mehta T."/>
            <person name="Park D."/>
            <person name="Pearson M."/>
            <person name="Roberts A."/>
            <person name="Saif S."/>
            <person name="Shenoy N."/>
            <person name="Sisk P."/>
            <person name="Stolte C."/>
            <person name="Sykes S."/>
            <person name="Thomson T."/>
            <person name="Walk T."/>
            <person name="White J."/>
            <person name="Yandava C."/>
            <person name="Burger G."/>
            <person name="Gray M.W."/>
            <person name="Holland P.W.H."/>
            <person name="King N."/>
            <person name="Lang F.B.F."/>
            <person name="Roger A.J."/>
            <person name="Ruiz-Trillo I."/>
            <person name="Lander E."/>
            <person name="Nusbaum C."/>
        </authorList>
    </citation>
    <scope>NUCLEOTIDE SEQUENCE [LARGE SCALE GENOMIC DNA]</scope>
    <source>
        <strain evidence="2 3">ATCC 50062</strain>
    </source>
</reference>
<name>A0A0L0DN80_THETB</name>
<proteinExistence type="predicted"/>
<dbReference type="RefSeq" id="XP_013761800.1">
    <property type="nucleotide sequence ID" value="XM_013906346.1"/>
</dbReference>
<feature type="chain" id="PRO_5005537593" evidence="1">
    <location>
        <begin position="22"/>
        <end position="300"/>
    </location>
</feature>
<organism evidence="2 3">
    <name type="scientific">Thecamonas trahens ATCC 50062</name>
    <dbReference type="NCBI Taxonomy" id="461836"/>
    <lineage>
        <taxon>Eukaryota</taxon>
        <taxon>Apusozoa</taxon>
        <taxon>Apusomonadida</taxon>
        <taxon>Apusomonadidae</taxon>
        <taxon>Thecamonas</taxon>
    </lineage>
</organism>
<feature type="signal peptide" evidence="1">
    <location>
        <begin position="1"/>
        <end position="21"/>
    </location>
</feature>
<evidence type="ECO:0000313" key="3">
    <source>
        <dbReference type="Proteomes" id="UP000054408"/>
    </source>
</evidence>
<dbReference type="Proteomes" id="UP000054408">
    <property type="component" value="Unassembled WGS sequence"/>
</dbReference>